<organism evidence="2 3">
    <name type="scientific">Cryptomeria japonica</name>
    <name type="common">Japanese cedar</name>
    <name type="synonym">Cupressus japonica</name>
    <dbReference type="NCBI Taxonomy" id="3369"/>
    <lineage>
        <taxon>Eukaryota</taxon>
        <taxon>Viridiplantae</taxon>
        <taxon>Streptophyta</taxon>
        <taxon>Embryophyta</taxon>
        <taxon>Tracheophyta</taxon>
        <taxon>Spermatophyta</taxon>
        <taxon>Pinopsida</taxon>
        <taxon>Pinidae</taxon>
        <taxon>Conifers II</taxon>
        <taxon>Cupressales</taxon>
        <taxon>Cupressaceae</taxon>
        <taxon>Cryptomeria</taxon>
    </lineage>
</organism>
<proteinExistence type="predicted"/>
<dbReference type="GO" id="GO:0016887">
    <property type="term" value="F:ATP hydrolysis activity"/>
    <property type="evidence" value="ECO:0007669"/>
    <property type="project" value="InterPro"/>
</dbReference>
<comment type="caution">
    <text evidence="2">The sequence shown here is derived from an EMBL/GenBank/DDBJ whole genome shotgun (WGS) entry which is preliminary data.</text>
</comment>
<dbReference type="AlphaFoldDB" id="A0AAD3NV02"/>
<dbReference type="InterPro" id="IPR014790">
    <property type="entry name" value="MutL_C"/>
</dbReference>
<dbReference type="GO" id="GO:0032389">
    <property type="term" value="C:MutLalpha complex"/>
    <property type="evidence" value="ECO:0007669"/>
    <property type="project" value="TreeGrafter"/>
</dbReference>
<dbReference type="Gene3D" id="3.30.1540.20">
    <property type="entry name" value="MutL, C-terminal domain, dimerisation subdomain"/>
    <property type="match status" value="1"/>
</dbReference>
<reference evidence="2" key="1">
    <citation type="submission" date="2022-12" db="EMBL/GenBank/DDBJ databases">
        <title>Chromosome-Level Genome Assembly of Japanese Cedar (Cryptomeriajaponica D. Don).</title>
        <authorList>
            <person name="Fujino T."/>
            <person name="Yamaguchi K."/>
            <person name="Yokoyama T."/>
            <person name="Hamanaka T."/>
            <person name="Harazono Y."/>
            <person name="Kamada H."/>
            <person name="Kobayashi W."/>
            <person name="Ujino-Ihara T."/>
            <person name="Uchiyama K."/>
            <person name="Matsumoto A."/>
            <person name="Izuno A."/>
            <person name="Tsumura Y."/>
            <person name="Toyoda A."/>
            <person name="Shigenobu S."/>
            <person name="Moriguchi Y."/>
            <person name="Ueno S."/>
            <person name="Kasahara M."/>
        </authorList>
    </citation>
    <scope>NUCLEOTIDE SEQUENCE</scope>
</reference>
<evidence type="ECO:0000259" key="1">
    <source>
        <dbReference type="SMART" id="SM00853"/>
    </source>
</evidence>
<sequence length="253" mass="29228">MVRLQVRIEHMEDLGAVLRRERCQRMTIADSKEYTFAIHPKFNVVAEQELKFNLNKSSFDSMQVIGQFNKGFILALLNKHIFIIDQHATDERANYEDQLDKSPFMTQDMVHPKPLYLTTIQEGAIIENMSEFEKRGFKFSVDQSKRAGMRIMLKSTAICKGHGIDEYLTIEDLEELIDVAVIAPNQLKSYTLKKIKSVAATRACRKSIMIGDKLNWAQMDNIVSKMATLENPWICAHNRPTIRHLMDTDWMSD</sequence>
<dbReference type="GO" id="GO:0005524">
    <property type="term" value="F:ATP binding"/>
    <property type="evidence" value="ECO:0007669"/>
    <property type="project" value="InterPro"/>
</dbReference>
<feature type="domain" description="MutL C-terminal dimerisation" evidence="1">
    <location>
        <begin position="64"/>
        <end position="214"/>
    </location>
</feature>
<dbReference type="FunFam" id="3.30.1370.100:FF:000001">
    <property type="entry name" value="Mismatch repair endonuclease pms1, putative"/>
    <property type="match status" value="1"/>
</dbReference>
<dbReference type="Gene3D" id="3.30.1370.100">
    <property type="entry name" value="MutL, C-terminal domain, regulatory subdomain"/>
    <property type="match status" value="1"/>
</dbReference>
<dbReference type="GO" id="GO:0006298">
    <property type="term" value="P:mismatch repair"/>
    <property type="evidence" value="ECO:0007669"/>
    <property type="project" value="InterPro"/>
</dbReference>
<protein>
    <recommendedName>
        <fullName evidence="1">MutL C-terminal dimerisation domain-containing protein</fullName>
    </recommendedName>
</protein>
<accession>A0AAD3NV02</accession>
<dbReference type="PANTHER" id="PTHR10073">
    <property type="entry name" value="DNA MISMATCH REPAIR PROTEIN MLH, PMS, MUTL"/>
    <property type="match status" value="1"/>
</dbReference>
<dbReference type="InterPro" id="IPR037198">
    <property type="entry name" value="MutL_C_sf"/>
</dbReference>
<gene>
    <name evidence="2" type="ORF">SUGI_1507230</name>
</gene>
<keyword evidence="3" id="KW-1185">Reference proteome</keyword>
<evidence type="ECO:0000313" key="3">
    <source>
        <dbReference type="Proteomes" id="UP001234787"/>
    </source>
</evidence>
<dbReference type="Pfam" id="PF08676">
    <property type="entry name" value="MutL_C"/>
    <property type="match status" value="1"/>
</dbReference>
<dbReference type="InterPro" id="IPR042121">
    <property type="entry name" value="MutL_C_regsub"/>
</dbReference>
<dbReference type="SMART" id="SM00853">
    <property type="entry name" value="MutL_C"/>
    <property type="match status" value="1"/>
</dbReference>
<dbReference type="SUPFAM" id="SSF118116">
    <property type="entry name" value="DNA mismatch repair protein MutL"/>
    <property type="match status" value="1"/>
</dbReference>
<dbReference type="Proteomes" id="UP001234787">
    <property type="component" value="Unassembled WGS sequence"/>
</dbReference>
<dbReference type="PANTHER" id="PTHR10073:SF52">
    <property type="entry name" value="MISMATCH REPAIR ENDONUCLEASE PMS2"/>
    <property type="match status" value="1"/>
</dbReference>
<dbReference type="InterPro" id="IPR042120">
    <property type="entry name" value="MutL_C_dimsub"/>
</dbReference>
<dbReference type="EMBL" id="BSEH01000901">
    <property type="protein sequence ID" value="GLJ59400.1"/>
    <property type="molecule type" value="Genomic_DNA"/>
</dbReference>
<name>A0AAD3NV02_CRYJA</name>
<evidence type="ECO:0000313" key="2">
    <source>
        <dbReference type="EMBL" id="GLJ59400.1"/>
    </source>
</evidence>
<dbReference type="InterPro" id="IPR038973">
    <property type="entry name" value="MutL/Mlh/Pms-like"/>
</dbReference>
<dbReference type="GO" id="GO:0140664">
    <property type="term" value="F:ATP-dependent DNA damage sensor activity"/>
    <property type="evidence" value="ECO:0007669"/>
    <property type="project" value="InterPro"/>
</dbReference>